<reference evidence="2 3" key="1">
    <citation type="submission" date="2013-07" db="EMBL/GenBank/DDBJ databases">
        <title>Comparative Genomic and Metabolomic Analysis of Twelve Strains of Pseudoalteromonas luteoviolacea.</title>
        <authorList>
            <person name="Vynne N.G."/>
            <person name="Mansson M."/>
            <person name="Gram L."/>
        </authorList>
    </citation>
    <scope>NUCLEOTIDE SEQUENCE [LARGE SCALE GENOMIC DNA]</scope>
    <source>
        <strain evidence="2 3">S4060-1</strain>
    </source>
</reference>
<dbReference type="Gene3D" id="3.40.190.10">
    <property type="entry name" value="Periplasmic binding protein-like II"/>
    <property type="match status" value="2"/>
</dbReference>
<comment type="caution">
    <text evidence="2">The sequence shown here is derived from an EMBL/GenBank/DDBJ whole genome shotgun (WGS) entry which is preliminary data.</text>
</comment>
<dbReference type="EMBL" id="AUXX01000067">
    <property type="protein sequence ID" value="KZN59766.1"/>
    <property type="molecule type" value="Genomic_DNA"/>
</dbReference>
<accession>A0A161Y064</accession>
<gene>
    <name evidence="2" type="ORF">N478_08585</name>
</gene>
<dbReference type="PATRIC" id="fig|1365257.3.peg.5135"/>
<dbReference type="NCBIfam" id="TIGR02285">
    <property type="entry name" value="TIGR02285 family protein"/>
    <property type="match status" value="1"/>
</dbReference>
<evidence type="ECO:0000313" key="2">
    <source>
        <dbReference type="EMBL" id="KZN59766.1"/>
    </source>
</evidence>
<dbReference type="Proteomes" id="UP000076661">
    <property type="component" value="Unassembled WGS sequence"/>
</dbReference>
<protein>
    <recommendedName>
        <fullName evidence="1">Solute-binding protein family 3/N-terminal domain-containing protein</fullName>
    </recommendedName>
</protein>
<dbReference type="SUPFAM" id="SSF53850">
    <property type="entry name" value="Periplasmic binding protein-like II"/>
    <property type="match status" value="1"/>
</dbReference>
<dbReference type="InterPro" id="IPR011972">
    <property type="entry name" value="CHP02285"/>
</dbReference>
<evidence type="ECO:0000313" key="3">
    <source>
        <dbReference type="Proteomes" id="UP000076661"/>
    </source>
</evidence>
<dbReference type="InterPro" id="IPR001638">
    <property type="entry name" value="Solute-binding_3/MltF_N"/>
</dbReference>
<sequence length="298" mass="33838">MEIAPFLLSFIDNKRRELSVRKTLFLLLMLIGPAKAKSIDWIITDFPPYYMISDDLEGTGRDELVINLLHDHLPEYSENKVFFPASRAIRALSDKRKTYCMLSLYKTAERQAFMHFSDSYATVGLSPTLAISNSTLAALNKQQLEKVGLKQFIETNKLVLGVAMQRSYGSRLDEIIKSLPKDQVLTRPGQDALESLTNMLIKKRVDAVIGYPSEHHYIHKLTHTRAQLSQLLLDDIAPLAYGYVGCTKNENGKQIINMLNETIPELTDSQAFKNIMVKWLPSYLETKLDRLLKGKVSS</sequence>
<dbReference type="Pfam" id="PF00497">
    <property type="entry name" value="SBP_bac_3"/>
    <property type="match status" value="1"/>
</dbReference>
<evidence type="ECO:0000259" key="1">
    <source>
        <dbReference type="Pfam" id="PF00497"/>
    </source>
</evidence>
<feature type="domain" description="Solute-binding protein family 3/N-terminal" evidence="1">
    <location>
        <begin position="44"/>
        <end position="281"/>
    </location>
</feature>
<proteinExistence type="predicted"/>
<dbReference type="AlphaFoldDB" id="A0A161Y064"/>
<organism evidence="2 3">
    <name type="scientific">Pseudoalteromonas luteoviolacea S4060-1</name>
    <dbReference type="NCBI Taxonomy" id="1365257"/>
    <lineage>
        <taxon>Bacteria</taxon>
        <taxon>Pseudomonadati</taxon>
        <taxon>Pseudomonadota</taxon>
        <taxon>Gammaproteobacteria</taxon>
        <taxon>Alteromonadales</taxon>
        <taxon>Pseudoalteromonadaceae</taxon>
        <taxon>Pseudoalteromonas</taxon>
    </lineage>
</organism>
<name>A0A161Y064_9GAMM</name>